<reference evidence="6" key="1">
    <citation type="journal article" date="2019" name="Int. J. Syst. Evol. Microbiol.">
        <title>The Global Catalogue of Microorganisms (GCM) 10K type strain sequencing project: providing services to taxonomists for standard genome sequencing and annotation.</title>
        <authorList>
            <consortium name="The Broad Institute Genomics Platform"/>
            <consortium name="The Broad Institute Genome Sequencing Center for Infectious Disease"/>
            <person name="Wu L."/>
            <person name="Ma J."/>
        </authorList>
    </citation>
    <scope>NUCLEOTIDE SEQUENCE [LARGE SCALE GENOMIC DNA]</scope>
    <source>
        <strain evidence="6">CGMCC 4.1469</strain>
    </source>
</reference>
<comment type="caution">
    <text evidence="5">The sequence shown here is derived from an EMBL/GenBank/DDBJ whole genome shotgun (WGS) entry which is preliminary data.</text>
</comment>
<evidence type="ECO:0000313" key="5">
    <source>
        <dbReference type="EMBL" id="MFC5887156.1"/>
    </source>
</evidence>
<protein>
    <submittedName>
        <fullName evidence="5">Sugar ABC transporter substrate-binding protein</fullName>
    </submittedName>
</protein>
<dbReference type="InterPro" id="IPR025997">
    <property type="entry name" value="SBP_2_dom"/>
</dbReference>
<comment type="subcellular location">
    <subcellularLocation>
        <location evidence="1">Cell envelope</location>
    </subcellularLocation>
</comment>
<dbReference type="PROSITE" id="PS51257">
    <property type="entry name" value="PROKAR_LIPOPROTEIN"/>
    <property type="match status" value="1"/>
</dbReference>
<proteinExistence type="predicted"/>
<sequence length="363" mass="37364">MNRPTRRAAAGTAAALALALTLAACGQDDGAQKPSAGGNKTIGLLLPENASSTRYEAFDRPLIEATITGLCPKCTVDYANANGSETSQKSQFDQLLAKGVKVILLDPVNAKVTAPWVEAAAAKGVQVVAYDRLAEGKVSAYVSFDNQRTGELQGQALLDALGPKAAAANVVMINGAETDPNAAMFKAGAHRALDGRVKKIAYEQSGEWKPEVATAKMNEAIKALGKDGIQAVYAANDGMAAAVVDALKAAGLKNVPVGGQDASIDAVRRVLTGEQTYTIYKPYKPEAEAAGSIAVQLLEGMDISSSASSLTESGGQRIPSLLLTPIVVTKPKVQVTVVGGGLYKAADICTAEYADACAAAGVK</sequence>
<dbReference type="Proteomes" id="UP001596067">
    <property type="component" value="Unassembled WGS sequence"/>
</dbReference>
<organism evidence="5 6">
    <name type="scientific">Kitasatospora aburaviensis</name>
    <dbReference type="NCBI Taxonomy" id="67265"/>
    <lineage>
        <taxon>Bacteria</taxon>
        <taxon>Bacillati</taxon>
        <taxon>Actinomycetota</taxon>
        <taxon>Actinomycetes</taxon>
        <taxon>Kitasatosporales</taxon>
        <taxon>Streptomycetaceae</taxon>
        <taxon>Kitasatospora</taxon>
    </lineage>
</organism>
<dbReference type="SUPFAM" id="SSF53822">
    <property type="entry name" value="Periplasmic binding protein-like I"/>
    <property type="match status" value="1"/>
</dbReference>
<dbReference type="Pfam" id="PF13407">
    <property type="entry name" value="Peripla_BP_4"/>
    <property type="match status" value="1"/>
</dbReference>
<feature type="domain" description="Periplasmic binding protein" evidence="4">
    <location>
        <begin position="49"/>
        <end position="300"/>
    </location>
</feature>
<feature type="signal peptide" evidence="3">
    <location>
        <begin position="1"/>
        <end position="26"/>
    </location>
</feature>
<dbReference type="PANTHER" id="PTHR30036:SF1">
    <property type="entry name" value="D-XYLOSE-BINDING PERIPLASMIC PROTEIN"/>
    <property type="match status" value="1"/>
</dbReference>
<dbReference type="InterPro" id="IPR050555">
    <property type="entry name" value="Bact_Solute-Bind_Prot2"/>
</dbReference>
<dbReference type="Gene3D" id="3.40.50.2300">
    <property type="match status" value="2"/>
</dbReference>
<evidence type="ECO:0000256" key="2">
    <source>
        <dbReference type="ARBA" id="ARBA00022729"/>
    </source>
</evidence>
<name>A0ABW1EZ73_9ACTN</name>
<gene>
    <name evidence="5" type="ORF">ACFP0N_19490</name>
</gene>
<keyword evidence="6" id="KW-1185">Reference proteome</keyword>
<dbReference type="RefSeq" id="WP_313762982.1">
    <property type="nucleotide sequence ID" value="NZ_BAAAVH010000039.1"/>
</dbReference>
<feature type="chain" id="PRO_5045535637" evidence="3">
    <location>
        <begin position="27"/>
        <end position="363"/>
    </location>
</feature>
<evidence type="ECO:0000256" key="3">
    <source>
        <dbReference type="SAM" id="SignalP"/>
    </source>
</evidence>
<accession>A0ABW1EZ73</accession>
<keyword evidence="2 3" id="KW-0732">Signal</keyword>
<evidence type="ECO:0000256" key="1">
    <source>
        <dbReference type="ARBA" id="ARBA00004196"/>
    </source>
</evidence>
<dbReference type="PANTHER" id="PTHR30036">
    <property type="entry name" value="D-XYLOSE-BINDING PERIPLASMIC PROTEIN"/>
    <property type="match status" value="1"/>
</dbReference>
<dbReference type="InterPro" id="IPR028082">
    <property type="entry name" value="Peripla_BP_I"/>
</dbReference>
<evidence type="ECO:0000259" key="4">
    <source>
        <dbReference type="Pfam" id="PF13407"/>
    </source>
</evidence>
<dbReference type="EMBL" id="JBHSOD010000023">
    <property type="protein sequence ID" value="MFC5887156.1"/>
    <property type="molecule type" value="Genomic_DNA"/>
</dbReference>
<evidence type="ECO:0000313" key="6">
    <source>
        <dbReference type="Proteomes" id="UP001596067"/>
    </source>
</evidence>